<reference evidence="1 2" key="1">
    <citation type="submission" date="2019-03" db="EMBL/GenBank/DDBJ databases">
        <title>Genomic Encyclopedia of Type Strains, Phase IV (KMG-IV): sequencing the most valuable type-strain genomes for metagenomic binning, comparative biology and taxonomic classification.</title>
        <authorList>
            <person name="Goeker M."/>
        </authorList>
    </citation>
    <scope>NUCLEOTIDE SEQUENCE [LARGE SCALE GENOMIC DNA]</scope>
    <source>
        <strain evidence="1 2">DSM 24591</strain>
    </source>
</reference>
<dbReference type="AlphaFoldDB" id="A0A4R3M8M0"/>
<proteinExistence type="predicted"/>
<dbReference type="Proteomes" id="UP000295525">
    <property type="component" value="Unassembled WGS sequence"/>
</dbReference>
<evidence type="ECO:0000313" key="2">
    <source>
        <dbReference type="Proteomes" id="UP000295525"/>
    </source>
</evidence>
<dbReference type="InterPro" id="IPR014054">
    <property type="entry name" value="Phage_regulatory_Rha"/>
</dbReference>
<dbReference type="RefSeq" id="WP_132580203.1">
    <property type="nucleotide sequence ID" value="NZ_SMAJ01000003.1"/>
</dbReference>
<keyword evidence="2" id="KW-1185">Reference proteome</keyword>
<dbReference type="OrthoDB" id="71495at2"/>
<name>A0A4R3M8M0_9BURK</name>
<comment type="caution">
    <text evidence="1">The sequence shown here is derived from an EMBL/GenBank/DDBJ whole genome shotgun (WGS) entry which is preliminary data.</text>
</comment>
<dbReference type="Pfam" id="PF09669">
    <property type="entry name" value="Phage_pRha"/>
    <property type="match status" value="1"/>
</dbReference>
<sequence length="227" mass="25199">MQKKNPTNIVSRAGIRLSANGSQSITLAGNSEPRVDSRLIAQHLGLQHKSVFNLVRDYAADFREFDQLRFENSLGKRQQGGGNPERYALLTEDQAYLLLSYSRNTKRVRELKVNLVKAFREARQGIDITQTEYLPTYKALHDGFHELAAHSSNERLVHINVNKLINKTVGIGPGERQHLPVPHKSLLVAAQFMAARAINGASDHRDGYARAKQALATLQVPALGSAL</sequence>
<gene>
    <name evidence="1" type="ORF">EDC26_10394</name>
</gene>
<protein>
    <submittedName>
        <fullName evidence="1">Phage regulator Rha-like protein</fullName>
    </submittedName>
</protein>
<organism evidence="1 2">
    <name type="scientific">Paralcaligenes ureilyticus</name>
    <dbReference type="NCBI Taxonomy" id="627131"/>
    <lineage>
        <taxon>Bacteria</taxon>
        <taxon>Pseudomonadati</taxon>
        <taxon>Pseudomonadota</taxon>
        <taxon>Betaproteobacteria</taxon>
        <taxon>Burkholderiales</taxon>
        <taxon>Alcaligenaceae</taxon>
        <taxon>Paralcaligenes</taxon>
    </lineage>
</organism>
<dbReference type="EMBL" id="SMAJ01000003">
    <property type="protein sequence ID" value="TCT09476.1"/>
    <property type="molecule type" value="Genomic_DNA"/>
</dbReference>
<evidence type="ECO:0000313" key="1">
    <source>
        <dbReference type="EMBL" id="TCT09476.1"/>
    </source>
</evidence>
<accession>A0A4R3M8M0</accession>